<gene>
    <name evidence="1" type="ORF">HJG63_010775</name>
</gene>
<dbReference type="EMBL" id="JACASE010000003">
    <property type="protein sequence ID" value="KAF6485640.1"/>
    <property type="molecule type" value="Genomic_DNA"/>
</dbReference>
<reference evidence="1 2" key="1">
    <citation type="journal article" date="2020" name="Nature">
        <title>Six reference-quality genomes reveal evolution of bat adaptations.</title>
        <authorList>
            <person name="Jebb D."/>
            <person name="Huang Z."/>
            <person name="Pippel M."/>
            <person name="Hughes G.M."/>
            <person name="Lavrichenko K."/>
            <person name="Devanna P."/>
            <person name="Winkler S."/>
            <person name="Jermiin L.S."/>
            <person name="Skirmuntt E.C."/>
            <person name="Katzourakis A."/>
            <person name="Burkitt-Gray L."/>
            <person name="Ray D.A."/>
            <person name="Sullivan K.A.M."/>
            <person name="Roscito J.G."/>
            <person name="Kirilenko B.M."/>
            <person name="Davalos L.M."/>
            <person name="Corthals A.P."/>
            <person name="Power M.L."/>
            <person name="Jones G."/>
            <person name="Ransome R.D."/>
            <person name="Dechmann D.K.N."/>
            <person name="Locatelli A.G."/>
            <person name="Puechmaille S.J."/>
            <person name="Fedrigo O."/>
            <person name="Jarvis E.D."/>
            <person name="Hiller M."/>
            <person name="Vernes S.C."/>
            <person name="Myers E.W."/>
            <person name="Teeling E.C."/>
        </authorList>
    </citation>
    <scope>NUCLEOTIDE SEQUENCE [LARGE SCALE GENOMIC DNA]</scope>
    <source>
        <strain evidence="1">MRouAeg1</strain>
        <tissue evidence="1">Muscle</tissue>
    </source>
</reference>
<keyword evidence="2" id="KW-1185">Reference proteome</keyword>
<dbReference type="AlphaFoldDB" id="A0A7J8IN56"/>
<sequence>MAVPADFFSPWLPVTANSEYYPHPYQAHWPGGLCKGSPALATADLRLTTSPLPLLHMQQHRADEVMHRAWCRLCPPRAPSDAGSLAPGHSFALSFVTFFIQGTNPPGASQDKQLATSLSSYLLFLSPN</sequence>
<name>A0A7J8IN56_ROUAE</name>
<dbReference type="Proteomes" id="UP000593571">
    <property type="component" value="Unassembled WGS sequence"/>
</dbReference>
<accession>A0A7J8IN56</accession>
<proteinExistence type="predicted"/>
<comment type="caution">
    <text evidence="1">The sequence shown here is derived from an EMBL/GenBank/DDBJ whole genome shotgun (WGS) entry which is preliminary data.</text>
</comment>
<evidence type="ECO:0000313" key="2">
    <source>
        <dbReference type="Proteomes" id="UP000593571"/>
    </source>
</evidence>
<evidence type="ECO:0000313" key="1">
    <source>
        <dbReference type="EMBL" id="KAF6485640.1"/>
    </source>
</evidence>
<protein>
    <submittedName>
        <fullName evidence="1">Uncharacterized protein</fullName>
    </submittedName>
</protein>
<organism evidence="1 2">
    <name type="scientific">Rousettus aegyptiacus</name>
    <name type="common">Egyptian fruit bat</name>
    <name type="synonym">Pteropus aegyptiacus</name>
    <dbReference type="NCBI Taxonomy" id="9407"/>
    <lineage>
        <taxon>Eukaryota</taxon>
        <taxon>Metazoa</taxon>
        <taxon>Chordata</taxon>
        <taxon>Craniata</taxon>
        <taxon>Vertebrata</taxon>
        <taxon>Euteleostomi</taxon>
        <taxon>Mammalia</taxon>
        <taxon>Eutheria</taxon>
        <taxon>Laurasiatheria</taxon>
        <taxon>Chiroptera</taxon>
        <taxon>Yinpterochiroptera</taxon>
        <taxon>Pteropodoidea</taxon>
        <taxon>Pteropodidae</taxon>
        <taxon>Rousettinae</taxon>
        <taxon>Rousettus</taxon>
    </lineage>
</organism>